<dbReference type="Proteomes" id="UP000642748">
    <property type="component" value="Unassembled WGS sequence"/>
</dbReference>
<evidence type="ECO:0000313" key="4">
    <source>
        <dbReference type="Proteomes" id="UP000642748"/>
    </source>
</evidence>
<dbReference type="InterPro" id="IPR006311">
    <property type="entry name" value="TAT_signal"/>
</dbReference>
<keyword evidence="4" id="KW-1185">Reference proteome</keyword>
<gene>
    <name evidence="3" type="ORF">Raf01_23670</name>
</gene>
<accession>A0A8J3QR81</accession>
<protein>
    <recommendedName>
        <fullName evidence="2">DUF4185 domain-containing protein</fullName>
    </recommendedName>
</protein>
<dbReference type="InterPro" id="IPR025442">
    <property type="entry name" value="DUF4185"/>
</dbReference>
<reference evidence="3" key="1">
    <citation type="submission" date="2021-01" db="EMBL/GenBank/DDBJ databases">
        <title>Whole genome shotgun sequence of Rugosimonospora africana NBRC 104875.</title>
        <authorList>
            <person name="Komaki H."/>
            <person name="Tamura T."/>
        </authorList>
    </citation>
    <scope>NUCLEOTIDE SEQUENCE</scope>
    <source>
        <strain evidence="3">NBRC 104875</strain>
    </source>
</reference>
<proteinExistence type="predicted"/>
<evidence type="ECO:0000256" key="1">
    <source>
        <dbReference type="SAM" id="SignalP"/>
    </source>
</evidence>
<keyword evidence="1" id="KW-0732">Signal</keyword>
<dbReference type="RefSeq" id="WP_203917848.1">
    <property type="nucleotide sequence ID" value="NZ_BONZ01000021.1"/>
</dbReference>
<feature type="signal peptide" evidence="1">
    <location>
        <begin position="1"/>
        <end position="32"/>
    </location>
</feature>
<feature type="domain" description="DUF4185" evidence="2">
    <location>
        <begin position="211"/>
        <end position="352"/>
    </location>
</feature>
<evidence type="ECO:0000313" key="3">
    <source>
        <dbReference type="EMBL" id="GIH14195.1"/>
    </source>
</evidence>
<comment type="caution">
    <text evidence="3">The sequence shown here is derived from an EMBL/GenBank/DDBJ whole genome shotgun (WGS) entry which is preliminary data.</text>
</comment>
<evidence type="ECO:0000259" key="2">
    <source>
        <dbReference type="Pfam" id="PF13810"/>
    </source>
</evidence>
<dbReference type="AlphaFoldDB" id="A0A8J3QR81"/>
<organism evidence="3 4">
    <name type="scientific">Rugosimonospora africana</name>
    <dbReference type="NCBI Taxonomy" id="556532"/>
    <lineage>
        <taxon>Bacteria</taxon>
        <taxon>Bacillati</taxon>
        <taxon>Actinomycetota</taxon>
        <taxon>Actinomycetes</taxon>
        <taxon>Micromonosporales</taxon>
        <taxon>Micromonosporaceae</taxon>
        <taxon>Rugosimonospora</taxon>
    </lineage>
</organism>
<feature type="chain" id="PRO_5035297283" description="DUF4185 domain-containing protein" evidence="1">
    <location>
        <begin position="33"/>
        <end position="390"/>
    </location>
</feature>
<sequence length="390" mass="41259">MSPITRRQLMRGAAGVAGAGALGLLGARPAAAAGAAAPAGPASAPALRVLSATPDTPLTGALNAYSDSGTGWTGADSTYTAKLPGGREMFIFSDTFLGPVNPDGSRPLTTPFINNSAVVRTGDRFATVHGGTADAPAALYAPTNPDHWYWMGASLVDGGMLHQILIEFGRTGTGPFDFAWMGTAMASTPTDRLDRPGPIRPLPSSAGITWSAWLQPVGRYLYIYGVEDLSATKYLHVARVPGRDPGAAAWQYWTGAGWSTVEGDSVRVMDGVANEHSVVPWRGRYLLVTQDTTELLSAKIVGYLGDSPTGPFTGKTLLYTTPETGASGSYGNANVYTYNPHVHPEYSDAERLVISYNVNSFDNTDLYSDVSIYRPRFVDARVTLATAGSR</sequence>
<dbReference type="PROSITE" id="PS51318">
    <property type="entry name" value="TAT"/>
    <property type="match status" value="1"/>
</dbReference>
<dbReference type="EMBL" id="BONZ01000021">
    <property type="protein sequence ID" value="GIH14195.1"/>
    <property type="molecule type" value="Genomic_DNA"/>
</dbReference>
<name>A0A8J3QR81_9ACTN</name>
<dbReference type="Pfam" id="PF13810">
    <property type="entry name" value="DUF4185"/>
    <property type="match status" value="1"/>
</dbReference>